<evidence type="ECO:0000313" key="3">
    <source>
        <dbReference type="Proteomes" id="UP000527324"/>
    </source>
</evidence>
<keyword evidence="3" id="KW-1185">Reference proteome</keyword>
<organism evidence="2 3">
    <name type="scientific">Brevundimonas aurantiaca</name>
    <dbReference type="NCBI Taxonomy" id="74316"/>
    <lineage>
        <taxon>Bacteria</taxon>
        <taxon>Pseudomonadati</taxon>
        <taxon>Pseudomonadota</taxon>
        <taxon>Alphaproteobacteria</taxon>
        <taxon>Caulobacterales</taxon>
        <taxon>Caulobacteraceae</taxon>
        <taxon>Brevundimonas</taxon>
    </lineage>
</organism>
<dbReference type="EMBL" id="JACHOQ010000004">
    <property type="protein sequence ID" value="MBB5740358.1"/>
    <property type="molecule type" value="Genomic_DNA"/>
</dbReference>
<accession>A0A7W9C7V3</accession>
<feature type="compositionally biased region" description="Low complexity" evidence="1">
    <location>
        <begin position="132"/>
        <end position="142"/>
    </location>
</feature>
<feature type="compositionally biased region" description="Basic and acidic residues" evidence="1">
    <location>
        <begin position="102"/>
        <end position="126"/>
    </location>
</feature>
<feature type="region of interest" description="Disordered" evidence="1">
    <location>
        <begin position="68"/>
        <end position="142"/>
    </location>
</feature>
<dbReference type="RefSeq" id="WP_183216805.1">
    <property type="nucleotide sequence ID" value="NZ_CAJFZW010000056.1"/>
</dbReference>
<name>A0A7W9C7V3_9CAUL</name>
<dbReference type="AlphaFoldDB" id="A0A7W9C7V3"/>
<comment type="caution">
    <text evidence="2">The sequence shown here is derived from an EMBL/GenBank/DDBJ whole genome shotgun (WGS) entry which is preliminary data.</text>
</comment>
<gene>
    <name evidence="2" type="ORF">GGQ93_002076</name>
</gene>
<reference evidence="2 3" key="1">
    <citation type="submission" date="2020-08" db="EMBL/GenBank/DDBJ databases">
        <title>Genomic Encyclopedia of Type Strains, Phase IV (KMG-IV): sequencing the most valuable type-strain genomes for metagenomic binning, comparative biology and taxonomic classification.</title>
        <authorList>
            <person name="Goeker M."/>
        </authorList>
    </citation>
    <scope>NUCLEOTIDE SEQUENCE [LARGE SCALE GENOMIC DNA]</scope>
    <source>
        <strain evidence="2 3">DSM 4731</strain>
    </source>
</reference>
<evidence type="ECO:0000256" key="1">
    <source>
        <dbReference type="SAM" id="MobiDB-lite"/>
    </source>
</evidence>
<protein>
    <submittedName>
        <fullName evidence="2">Uncharacterized protein</fullName>
    </submittedName>
</protein>
<feature type="compositionally biased region" description="Basic and acidic residues" evidence="1">
    <location>
        <begin position="83"/>
        <end position="95"/>
    </location>
</feature>
<dbReference type="Proteomes" id="UP000527324">
    <property type="component" value="Unassembled WGS sequence"/>
</dbReference>
<evidence type="ECO:0000313" key="2">
    <source>
        <dbReference type="EMBL" id="MBB5740358.1"/>
    </source>
</evidence>
<proteinExistence type="predicted"/>
<sequence length="142" mass="15349">MTGESEESEAGGDWLAPLFEQLKGAVQRAAAVLAKDDPEEKADAETLARRAGVVARAALAVDAIRRRMEAERRAEKDSEEDEMGGRTDRPEEDARLRRRLTLHSERLDRILETKGARPDGRARTEADGAGDGAASSPMPAPG</sequence>